<evidence type="ECO:0000259" key="4">
    <source>
        <dbReference type="SMART" id="SM00470"/>
    </source>
</evidence>
<feature type="domain" description="ParB-like N-terminal" evidence="4">
    <location>
        <begin position="41"/>
        <end position="132"/>
    </location>
</feature>
<dbReference type="InterPro" id="IPR041468">
    <property type="entry name" value="HTH_ParB/Spo0J"/>
</dbReference>
<keyword evidence="6" id="KW-1185">Reference proteome</keyword>
<dbReference type="Gene3D" id="3.90.1530.30">
    <property type="match status" value="1"/>
</dbReference>
<dbReference type="SUPFAM" id="SSF110849">
    <property type="entry name" value="ParB/Sulfiredoxin"/>
    <property type="match status" value="1"/>
</dbReference>
<dbReference type="InterPro" id="IPR050336">
    <property type="entry name" value="Chromosome_partition/occlusion"/>
</dbReference>
<dbReference type="PANTHER" id="PTHR33375:SF1">
    <property type="entry name" value="CHROMOSOME-PARTITIONING PROTEIN PARB-RELATED"/>
    <property type="match status" value="1"/>
</dbReference>
<keyword evidence="3" id="KW-0238">DNA-binding</keyword>
<dbReference type="FunFam" id="1.10.10.2830:FF:000001">
    <property type="entry name" value="Chromosome partitioning protein ParB"/>
    <property type="match status" value="1"/>
</dbReference>
<dbReference type="Pfam" id="PF17762">
    <property type="entry name" value="HTH_ParB"/>
    <property type="match status" value="1"/>
</dbReference>
<dbReference type="Pfam" id="PF02195">
    <property type="entry name" value="ParB_N"/>
    <property type="match status" value="1"/>
</dbReference>
<proteinExistence type="inferred from homology"/>
<gene>
    <name evidence="5" type="ORF">HER12_02470</name>
</gene>
<evidence type="ECO:0000313" key="6">
    <source>
        <dbReference type="Proteomes" id="UP000584587"/>
    </source>
</evidence>
<dbReference type="NCBIfam" id="TIGR00180">
    <property type="entry name" value="parB_part"/>
    <property type="match status" value="1"/>
</dbReference>
<sequence length="296" mass="33807">MASEKKNRIGVKGLETIFGDGINDLITNIENSPEVQQSLAQEVPINKIIANPHQPRKHFNTQELEELSQSIKLHGLIQPIIVSKISNSNFYQLIAGERRKKAAEMIGLKTIKAVTIDATDQQMMEFALIENIQRVDLNAFEEAQAYKTLIDKMKWTHEELAKKINKSRPHITNTLRILDLPAEVLKMVKDNKLTMGHVRPLLQLTPNSNLIVALAHRAFKEKWSVRKVEDMVRVQQLLGTKKSPNIKDSDIYLIELENSLSKKLSAKVKIKNQKLIISYLNDKDLNRLLELLKLID</sequence>
<dbReference type="AlphaFoldDB" id="A0A846UDP4"/>
<dbReference type="GO" id="GO:0005694">
    <property type="term" value="C:chromosome"/>
    <property type="evidence" value="ECO:0007669"/>
    <property type="project" value="TreeGrafter"/>
</dbReference>
<name>A0A846UDP4_9MOLU</name>
<evidence type="ECO:0000256" key="2">
    <source>
        <dbReference type="ARBA" id="ARBA00022829"/>
    </source>
</evidence>
<evidence type="ECO:0000256" key="1">
    <source>
        <dbReference type="ARBA" id="ARBA00006295"/>
    </source>
</evidence>
<dbReference type="CDD" id="cd16393">
    <property type="entry name" value="SPO0J_N"/>
    <property type="match status" value="1"/>
</dbReference>
<dbReference type="Proteomes" id="UP000584587">
    <property type="component" value="Unassembled WGS sequence"/>
</dbReference>
<dbReference type="InterPro" id="IPR003115">
    <property type="entry name" value="ParB_N"/>
</dbReference>
<dbReference type="FunFam" id="3.90.1530.30:FF:000001">
    <property type="entry name" value="Chromosome partitioning protein ParB"/>
    <property type="match status" value="1"/>
</dbReference>
<dbReference type="PANTHER" id="PTHR33375">
    <property type="entry name" value="CHROMOSOME-PARTITIONING PROTEIN PARB-RELATED"/>
    <property type="match status" value="1"/>
</dbReference>
<organism evidence="5 6">
    <name type="scientific">Spiroplasma platyhelix PALS-1</name>
    <dbReference type="NCBI Taxonomy" id="1276218"/>
    <lineage>
        <taxon>Bacteria</taxon>
        <taxon>Bacillati</taxon>
        <taxon>Mycoplasmatota</taxon>
        <taxon>Mollicutes</taxon>
        <taxon>Entomoplasmatales</taxon>
        <taxon>Spiroplasmataceae</taxon>
        <taxon>Spiroplasma</taxon>
    </lineage>
</organism>
<accession>A0A846UDP4</accession>
<dbReference type="SMART" id="SM00470">
    <property type="entry name" value="ParB"/>
    <property type="match status" value="1"/>
</dbReference>
<keyword evidence="2" id="KW-0159">Chromosome partition</keyword>
<evidence type="ECO:0000256" key="3">
    <source>
        <dbReference type="ARBA" id="ARBA00023125"/>
    </source>
</evidence>
<evidence type="ECO:0000313" key="5">
    <source>
        <dbReference type="EMBL" id="NKE38618.1"/>
    </source>
</evidence>
<dbReference type="EMBL" id="JAAVVK010000002">
    <property type="protein sequence ID" value="NKE38618.1"/>
    <property type="molecule type" value="Genomic_DNA"/>
</dbReference>
<dbReference type="GO" id="GO:0007059">
    <property type="term" value="P:chromosome segregation"/>
    <property type="evidence" value="ECO:0007669"/>
    <property type="project" value="UniProtKB-KW"/>
</dbReference>
<protein>
    <submittedName>
        <fullName evidence="5">ParB/RepB/Spo0J family partition protein</fullName>
    </submittedName>
</protein>
<reference evidence="5 6" key="1">
    <citation type="submission" date="2020-04" db="EMBL/GenBank/DDBJ databases">
        <title>Complete genome sequence of Spiroplasma platyhelix ATCC 51748, an insect isolate.</title>
        <authorList>
            <person name="Green E.A."/>
            <person name="Klassen J.L."/>
        </authorList>
    </citation>
    <scope>NUCLEOTIDE SEQUENCE [LARGE SCALE GENOMIC DNA]</scope>
    <source>
        <strain evidence="5 6">PALS-1</strain>
    </source>
</reference>
<dbReference type="RefSeq" id="WP_168105095.1">
    <property type="nucleotide sequence ID" value="NZ_CP051215.1"/>
</dbReference>
<dbReference type="Gene3D" id="1.10.10.2830">
    <property type="match status" value="1"/>
</dbReference>
<dbReference type="InterPro" id="IPR004437">
    <property type="entry name" value="ParB/RepB/Spo0J"/>
</dbReference>
<dbReference type="GO" id="GO:0003677">
    <property type="term" value="F:DNA binding"/>
    <property type="evidence" value="ECO:0007669"/>
    <property type="project" value="UniProtKB-KW"/>
</dbReference>
<dbReference type="InterPro" id="IPR036086">
    <property type="entry name" value="ParB/Sulfiredoxin_sf"/>
</dbReference>
<comment type="similarity">
    <text evidence="1">Belongs to the ParB family.</text>
</comment>
<comment type="caution">
    <text evidence="5">The sequence shown here is derived from an EMBL/GenBank/DDBJ whole genome shotgun (WGS) entry which is preliminary data.</text>
</comment>